<evidence type="ECO:0000313" key="3">
    <source>
        <dbReference type="Proteomes" id="UP000234166"/>
    </source>
</evidence>
<evidence type="ECO:0000313" key="4">
    <source>
        <dbReference type="Proteomes" id="UP000234181"/>
    </source>
</evidence>
<protein>
    <recommendedName>
        <fullName evidence="5">Secreted protein</fullName>
    </recommendedName>
</protein>
<evidence type="ECO:0000313" key="1">
    <source>
        <dbReference type="EMBL" id="SON83328.1"/>
    </source>
</evidence>
<name>A0AB38E2A3_XANCH</name>
<sequence>MAGALMVAGNHAPEVMLPGLNSHRPLRAEPAAGPAHAEQHLRLVRCGAVPAVQRQQLLSASSPAGRQNVVPVAAIR</sequence>
<dbReference type="Proteomes" id="UP000234166">
    <property type="component" value="Unassembled WGS sequence"/>
</dbReference>
<accession>A0AB38E2A3</accession>
<dbReference type="EMBL" id="OCYT01000108">
    <property type="protein sequence ID" value="SON83328.1"/>
    <property type="molecule type" value="Genomic_DNA"/>
</dbReference>
<evidence type="ECO:0000313" key="2">
    <source>
        <dbReference type="EMBL" id="SON90456.1"/>
    </source>
</evidence>
<evidence type="ECO:0008006" key="5">
    <source>
        <dbReference type="Google" id="ProtNLM"/>
    </source>
</evidence>
<dbReference type="Proteomes" id="UP000234181">
    <property type="component" value="Unassembled WGS sequence"/>
</dbReference>
<dbReference type="EMBL" id="OCYS01000103">
    <property type="protein sequence ID" value="SON90456.1"/>
    <property type="molecule type" value="Genomic_DNA"/>
</dbReference>
<gene>
    <name evidence="1" type="ORF">XAP6984_510025</name>
    <name evidence="2" type="ORF">XAP7430_480026</name>
</gene>
<comment type="caution">
    <text evidence="2">The sequence shown here is derived from an EMBL/GenBank/DDBJ whole genome shotgun (WGS) entry which is preliminary data.</text>
</comment>
<reference evidence="3 4" key="1">
    <citation type="submission" date="2017-10" db="EMBL/GenBank/DDBJ databases">
        <authorList>
            <person name="Regsiter A."/>
            <person name="William W."/>
        </authorList>
    </citation>
    <scope>NUCLEOTIDE SEQUENCE [LARGE SCALE GENOMIC DNA]</scope>
    <source>
        <strain evidence="1 4">CFBP6984</strain>
        <strain evidence="2 3">CFBP7430</strain>
    </source>
</reference>
<organism evidence="2 3">
    <name type="scientific">Xanthomonas campestris pv. phaseoli</name>
    <dbReference type="NCBI Taxonomy" id="317013"/>
    <lineage>
        <taxon>Bacteria</taxon>
        <taxon>Pseudomonadati</taxon>
        <taxon>Pseudomonadota</taxon>
        <taxon>Gammaproteobacteria</taxon>
        <taxon>Lysobacterales</taxon>
        <taxon>Lysobacteraceae</taxon>
        <taxon>Xanthomonas</taxon>
    </lineage>
</organism>
<proteinExistence type="predicted"/>
<dbReference type="AlphaFoldDB" id="A0AB38E2A3"/>
<keyword evidence="4" id="KW-1185">Reference proteome</keyword>